<comment type="caution">
    <text evidence="2">The sequence shown here is derived from an EMBL/GenBank/DDBJ whole genome shotgun (WGS) entry which is preliminary data.</text>
</comment>
<dbReference type="PRINTS" id="PR00111">
    <property type="entry name" value="ABHYDROLASE"/>
</dbReference>
<dbReference type="Gene3D" id="3.40.50.1820">
    <property type="entry name" value="alpha/beta hydrolase"/>
    <property type="match status" value="1"/>
</dbReference>
<gene>
    <name evidence="2" type="ORF">DFQ27_009374</name>
</gene>
<feature type="non-terminal residue" evidence="2">
    <location>
        <position position="1"/>
    </location>
</feature>
<protein>
    <recommendedName>
        <fullName evidence="1">AB hydrolase-1 domain-containing protein</fullName>
    </recommendedName>
</protein>
<dbReference type="OrthoDB" id="19657at2759"/>
<evidence type="ECO:0000259" key="1">
    <source>
        <dbReference type="Pfam" id="PF00561"/>
    </source>
</evidence>
<dbReference type="PANTHER" id="PTHR43433:SF5">
    <property type="entry name" value="AB HYDROLASE-1 DOMAIN-CONTAINING PROTEIN"/>
    <property type="match status" value="1"/>
</dbReference>
<feature type="domain" description="AB hydrolase-1" evidence="1">
    <location>
        <begin position="38"/>
        <end position="137"/>
    </location>
</feature>
<evidence type="ECO:0000313" key="2">
    <source>
        <dbReference type="EMBL" id="KAG0250521.1"/>
    </source>
</evidence>
<dbReference type="Pfam" id="PF00561">
    <property type="entry name" value="Abhydrolase_1"/>
    <property type="match status" value="1"/>
</dbReference>
<organism evidence="2 3">
    <name type="scientific">Actinomortierella ambigua</name>
    <dbReference type="NCBI Taxonomy" id="1343610"/>
    <lineage>
        <taxon>Eukaryota</taxon>
        <taxon>Fungi</taxon>
        <taxon>Fungi incertae sedis</taxon>
        <taxon>Mucoromycota</taxon>
        <taxon>Mortierellomycotina</taxon>
        <taxon>Mortierellomycetes</taxon>
        <taxon>Mortierellales</taxon>
        <taxon>Mortierellaceae</taxon>
        <taxon>Actinomortierella</taxon>
    </lineage>
</organism>
<dbReference type="InterPro" id="IPR029058">
    <property type="entry name" value="AB_hydrolase_fold"/>
</dbReference>
<dbReference type="EMBL" id="JAAAJB010000852">
    <property type="protein sequence ID" value="KAG0250521.1"/>
    <property type="molecule type" value="Genomic_DNA"/>
</dbReference>
<reference evidence="2" key="1">
    <citation type="journal article" date="2020" name="Fungal Divers.">
        <title>Resolving the Mortierellaceae phylogeny through synthesis of multi-gene phylogenetics and phylogenomics.</title>
        <authorList>
            <person name="Vandepol N."/>
            <person name="Liber J."/>
            <person name="Desiro A."/>
            <person name="Na H."/>
            <person name="Kennedy M."/>
            <person name="Barry K."/>
            <person name="Grigoriev I.V."/>
            <person name="Miller A.N."/>
            <person name="O'Donnell K."/>
            <person name="Stajich J.E."/>
            <person name="Bonito G."/>
        </authorList>
    </citation>
    <scope>NUCLEOTIDE SEQUENCE</scope>
    <source>
        <strain evidence="2">BC1065</strain>
    </source>
</reference>
<accession>A0A9P6PRE7</accession>
<proteinExistence type="predicted"/>
<dbReference type="PANTHER" id="PTHR43433">
    <property type="entry name" value="HYDROLASE, ALPHA/BETA FOLD FAMILY PROTEIN"/>
    <property type="match status" value="1"/>
</dbReference>
<dbReference type="AlphaFoldDB" id="A0A9P6PRE7"/>
<dbReference type="InterPro" id="IPR050471">
    <property type="entry name" value="AB_hydrolase"/>
</dbReference>
<dbReference type="InterPro" id="IPR000073">
    <property type="entry name" value="AB_hydrolase_1"/>
</dbReference>
<name>A0A9P6PRE7_9FUNG</name>
<dbReference type="Proteomes" id="UP000807716">
    <property type="component" value="Unassembled WGS sequence"/>
</dbReference>
<evidence type="ECO:0000313" key="3">
    <source>
        <dbReference type="Proteomes" id="UP000807716"/>
    </source>
</evidence>
<sequence>MTFSPAFEKGHVEVGHTRDSKVPFKIYYEKTGNGPNKILLVMGLNTPGSAWEPVVNYFATKPEYTTLIFDNRGVGFSDTPKGLYSTSQMAHDTIELLDQVGWKNDVHLVGVSMGGMISLELFLADPKRFCSLVLTSTNAGRSPPQ</sequence>
<keyword evidence="3" id="KW-1185">Reference proteome</keyword>
<dbReference type="SUPFAM" id="SSF53474">
    <property type="entry name" value="alpha/beta-Hydrolases"/>
    <property type="match status" value="1"/>
</dbReference>